<dbReference type="Proteomes" id="UP000267027">
    <property type="component" value="Unassembled WGS sequence"/>
</dbReference>
<keyword evidence="2" id="KW-1185">Reference proteome</keyword>
<protein>
    <submittedName>
        <fullName evidence="3">MSP domain-containing protein</fullName>
    </submittedName>
</protein>
<reference evidence="3" key="1">
    <citation type="submission" date="2017-02" db="UniProtKB">
        <authorList>
            <consortium name="WormBaseParasite"/>
        </authorList>
    </citation>
    <scope>IDENTIFICATION</scope>
</reference>
<reference evidence="1 2" key="2">
    <citation type="submission" date="2018-11" db="EMBL/GenBank/DDBJ databases">
        <authorList>
            <consortium name="Pathogen Informatics"/>
        </authorList>
    </citation>
    <scope>NUCLEOTIDE SEQUENCE [LARGE SCALE GENOMIC DNA]</scope>
    <source>
        <strain evidence="1 2">Costa Rica</strain>
    </source>
</reference>
<evidence type="ECO:0000313" key="3">
    <source>
        <dbReference type="WBParaSite" id="ACOC_0001083201-mRNA-1"/>
    </source>
</evidence>
<proteinExistence type="predicted"/>
<dbReference type="EMBL" id="UYYA01004554">
    <property type="protein sequence ID" value="VDM62418.1"/>
    <property type="molecule type" value="Genomic_DNA"/>
</dbReference>
<dbReference type="WBParaSite" id="ACOC_0001083201-mRNA-1">
    <property type="protein sequence ID" value="ACOC_0001083201-mRNA-1"/>
    <property type="gene ID" value="ACOC_0001083201"/>
</dbReference>
<name>A0A0R3PX62_ANGCS</name>
<organism evidence="3">
    <name type="scientific">Angiostrongylus costaricensis</name>
    <name type="common">Nematode worm</name>
    <dbReference type="NCBI Taxonomy" id="334426"/>
    <lineage>
        <taxon>Eukaryota</taxon>
        <taxon>Metazoa</taxon>
        <taxon>Ecdysozoa</taxon>
        <taxon>Nematoda</taxon>
        <taxon>Chromadorea</taxon>
        <taxon>Rhabditida</taxon>
        <taxon>Rhabditina</taxon>
        <taxon>Rhabditomorpha</taxon>
        <taxon>Strongyloidea</taxon>
        <taxon>Metastrongylidae</taxon>
        <taxon>Angiostrongylus</taxon>
    </lineage>
</organism>
<sequence length="68" mass="7865">MKNFDTIITCDLFGWAPEKRTLSLFMPKRRSEFRFLERCGEHQIPKGNVELIIYGNPVGSKSLRCTST</sequence>
<evidence type="ECO:0000313" key="2">
    <source>
        <dbReference type="Proteomes" id="UP000267027"/>
    </source>
</evidence>
<evidence type="ECO:0000313" key="1">
    <source>
        <dbReference type="EMBL" id="VDM62418.1"/>
    </source>
</evidence>
<accession>A0A0R3PX62</accession>
<gene>
    <name evidence="1" type="ORF">ACOC_LOCUS10833</name>
</gene>
<dbReference type="AlphaFoldDB" id="A0A0R3PX62"/>